<dbReference type="GO" id="GO:0042575">
    <property type="term" value="C:DNA polymerase complex"/>
    <property type="evidence" value="ECO:0007669"/>
    <property type="project" value="UniProtKB-ARBA"/>
</dbReference>
<feature type="domain" description="Integrase catalytic" evidence="1">
    <location>
        <begin position="1431"/>
        <end position="1618"/>
    </location>
</feature>
<dbReference type="PANTHER" id="PTHR47331">
    <property type="entry name" value="PHD-TYPE DOMAIN-CONTAINING PROTEIN"/>
    <property type="match status" value="1"/>
</dbReference>
<dbReference type="InterPro" id="IPR041588">
    <property type="entry name" value="Integrase_H2C2"/>
</dbReference>
<dbReference type="InterPro" id="IPR005312">
    <property type="entry name" value="DUF1759"/>
</dbReference>
<sequence>MATDKVPIDKITQKLLILHAKRDALFSRMQAICDHANNISNESIRNSFLYEIETVDSLRLEFESLLDKINALELESNPNYIISYQSLLSFEDLFCRVKRIARGLTVIDKPQPPPQVDTKPKINMPKLPAIELPEFNGDIRNWPLFYSSFANTVHNNASLSDSDKLYYLLGKLVGKAQSVCTGITPCAENYLLILETLKKKYEDKRLLANAYLDQILDFKAISNANCSNLEHFLDTFASSVAALKNLKLKDPLDYLFLSIALKRMDTETVRSFELDKRGTEIPTFDSFVEFIRDHVRILQNSSSSNVNNKRGNPPSRPLRSTHSYFVTSANNNSCSLCTNKHEHLYQCSTFKNWSSKQRFDFVKSNGYCFNCLSSKHRAINCNSQSKCRQCAGKHHSMLHFDNNLVRNVPAQSVSPAPARPVIVEAPAPAPSSAALCSSSSLMNNKPVSRAPTTVLLATARVIVLDSHGKEHIIRVLLDSASQSNFITGECCQRLNLPLNNSSTHTVVKGIGGSSRTVQHTATIKFFSRFNRNVCFDAETLVVDKVTDRLPSVEVDVSLLSSFNSLPLADDTYAIPGSIDMLIGASIFPHLLLPTKVRGLPNHTPAPHALETVLGFVIVGPAPVSVESYATVSCCCSVAPLESVVRKFWELEEVSVPPILSPDDKVCEDIYTRTTTRDESGRYVVALPFKGDIRSLGDSRRTAENRFKCLERKLEASSKLREAYDAVIREYLEKGYISPAPPDVEDCIEVPPSYIIPHHGVIREDKLTSKLRVVLDGSAKTSTSVSLNDLLYSGQNLQGNLFSIIVNFRLFRIALSADIRQMFLCIGIRSCDRRFQRILYRFSPDEPLKVYQFNRVCFGLKSSPFHALRTVKQLAADEGDSFPKAKETIETGLYMDDYVHSVDTESDATSTADEVIGLMKAGQFDLVKWTSNSQEVLEHIPHSHRLSSVKEFDDSDSHKVLGLCWSPATDLFSLKIGKPSDACTKRTILSCIARIWDLIGFVAPVVLYAKLIVKQLWLCDCDWDDQPPENIVRLWTQFRNELPLLDQIKIPRHVGITSGSVVTLIGFADASEKAYGGVVYFHVENQQEIKVSLCCAKSKVAPRKVQSLARLELCALLLLAKVISFVIESCKHRIQIDKIFAFSDSTVALCWAHSSPHRWDTFVANRVAKIQEELSPQVLFHVSGRENPADCLSRGLTPAQIIDHPLWFSGPSWAQSHPTEWPVSAFNPTTLVEPPEEKKHSLVSSTSLEDSIIIGLAKRFSSWSKLLRCVVYVCRFAKLLPPRDYISASDLEYAELLIWKEVQRFYLSNELADLQAGKTCSRSFQRLSPFLSDGLIRVGGRLSNSQLEFHQKHPIILPRKDHIVELLIDYHHKVNCHAGPDLLMSLLRQRYWILSARSLIRNRVHKCIPCFRLRPKPTFPMMADHRSCRVVETAKPFVHTGTDFAGPFKVTVSRGRGIRSTKAYVCLFVCMTTRAVHVELVGDLSTPSFLGAFKRFLSRRGPVSHIYSDNGTNYVGAKRMLSELQTFLSSKYFRTEFAHVLSENRITWSLNTPTASHFGGNYEANIKSLKSHLYRIIGEQILSFEELSTVLAQVEAVMNSRPLCRTLSSDPSEPLALTPAHFLTLTPLKYLPARDIDEDRLHLLSRHSLLDKLVQSFWKRWKRDYLHTLQSRQKWNTPANPITVGTVVVLTTENAPPLHWPLGIVEEVFPGSNGVTRIVRVRTKTGSYLRPVVRLCPLPNM</sequence>
<organism evidence="2 3">
    <name type="scientific">Loxostege sticticalis</name>
    <name type="common">Beet webworm moth</name>
    <dbReference type="NCBI Taxonomy" id="481309"/>
    <lineage>
        <taxon>Eukaryota</taxon>
        <taxon>Metazoa</taxon>
        <taxon>Ecdysozoa</taxon>
        <taxon>Arthropoda</taxon>
        <taxon>Hexapoda</taxon>
        <taxon>Insecta</taxon>
        <taxon>Pterygota</taxon>
        <taxon>Neoptera</taxon>
        <taxon>Endopterygota</taxon>
        <taxon>Lepidoptera</taxon>
        <taxon>Glossata</taxon>
        <taxon>Ditrysia</taxon>
        <taxon>Pyraloidea</taxon>
        <taxon>Crambidae</taxon>
        <taxon>Pyraustinae</taxon>
        <taxon>Loxostege</taxon>
    </lineage>
</organism>
<protein>
    <recommendedName>
        <fullName evidence="1">Integrase catalytic domain-containing protein</fullName>
    </recommendedName>
</protein>
<dbReference type="InterPro" id="IPR001584">
    <property type="entry name" value="Integrase_cat-core"/>
</dbReference>
<evidence type="ECO:0000259" key="1">
    <source>
        <dbReference type="PROSITE" id="PS50994"/>
    </source>
</evidence>
<dbReference type="SUPFAM" id="SSF53098">
    <property type="entry name" value="Ribonuclease H-like"/>
    <property type="match status" value="1"/>
</dbReference>
<dbReference type="EMBL" id="JBEDNZ010000028">
    <property type="protein sequence ID" value="KAL0809733.1"/>
    <property type="molecule type" value="Genomic_DNA"/>
</dbReference>
<dbReference type="InterPro" id="IPR012337">
    <property type="entry name" value="RNaseH-like_sf"/>
</dbReference>
<accession>A0ABD0S6Q3</accession>
<dbReference type="Proteomes" id="UP001549921">
    <property type="component" value="Unassembled WGS sequence"/>
</dbReference>
<name>A0ABD0S6Q3_LOXSC</name>
<dbReference type="SUPFAM" id="SSF56672">
    <property type="entry name" value="DNA/RNA polymerases"/>
    <property type="match status" value="1"/>
</dbReference>
<reference evidence="2 3" key="1">
    <citation type="submission" date="2024-06" db="EMBL/GenBank/DDBJ databases">
        <title>A chromosome-level genome assembly of beet webworm, Loxostege sticticalis.</title>
        <authorList>
            <person name="Zhang Y."/>
        </authorList>
    </citation>
    <scope>NUCLEOTIDE SEQUENCE [LARGE SCALE GENOMIC DNA]</scope>
    <source>
        <strain evidence="2">AQ028</strain>
        <tissue evidence="2">Male pupae</tissue>
    </source>
</reference>
<evidence type="ECO:0000313" key="2">
    <source>
        <dbReference type="EMBL" id="KAL0809733.1"/>
    </source>
</evidence>
<dbReference type="PANTHER" id="PTHR47331:SF1">
    <property type="entry name" value="GAG-LIKE PROTEIN"/>
    <property type="match status" value="1"/>
</dbReference>
<gene>
    <name evidence="2" type="ORF">ABMA28_011239</name>
</gene>
<dbReference type="Pfam" id="PF17921">
    <property type="entry name" value="Integrase_H2C2"/>
    <property type="match status" value="1"/>
</dbReference>
<dbReference type="Gene3D" id="3.30.420.10">
    <property type="entry name" value="Ribonuclease H-like superfamily/Ribonuclease H"/>
    <property type="match status" value="1"/>
</dbReference>
<evidence type="ECO:0000313" key="3">
    <source>
        <dbReference type="Proteomes" id="UP001549921"/>
    </source>
</evidence>
<dbReference type="InterPro" id="IPR043502">
    <property type="entry name" value="DNA/RNA_pol_sf"/>
</dbReference>
<dbReference type="PROSITE" id="PS50994">
    <property type="entry name" value="INTEGRASE"/>
    <property type="match status" value="1"/>
</dbReference>
<dbReference type="Pfam" id="PF05380">
    <property type="entry name" value="Peptidase_A17"/>
    <property type="match status" value="1"/>
</dbReference>
<comment type="caution">
    <text evidence="2">The sequence shown here is derived from an EMBL/GenBank/DDBJ whole genome shotgun (WGS) entry which is preliminary data.</text>
</comment>
<dbReference type="InterPro" id="IPR040676">
    <property type="entry name" value="DUF5641"/>
</dbReference>
<proteinExistence type="predicted"/>
<dbReference type="Pfam" id="PF03564">
    <property type="entry name" value="DUF1759"/>
    <property type="match status" value="1"/>
</dbReference>
<dbReference type="InterPro" id="IPR036397">
    <property type="entry name" value="RNaseH_sf"/>
</dbReference>
<dbReference type="InterPro" id="IPR008042">
    <property type="entry name" value="Retrotrans_Pao"/>
</dbReference>
<dbReference type="Pfam" id="PF18701">
    <property type="entry name" value="DUF5641"/>
    <property type="match status" value="1"/>
</dbReference>
<dbReference type="GO" id="GO:0071897">
    <property type="term" value="P:DNA biosynthetic process"/>
    <property type="evidence" value="ECO:0007669"/>
    <property type="project" value="UniProtKB-ARBA"/>
</dbReference>